<proteinExistence type="predicted"/>
<dbReference type="Pfam" id="PF13487">
    <property type="entry name" value="HD_5"/>
    <property type="match status" value="2"/>
</dbReference>
<name>A0A6J4NC46_9ACTN</name>
<dbReference type="PANTHER" id="PTHR43155">
    <property type="entry name" value="CYCLIC DI-GMP PHOSPHODIESTERASE PA4108-RELATED"/>
    <property type="match status" value="1"/>
</dbReference>
<evidence type="ECO:0000313" key="2">
    <source>
        <dbReference type="EMBL" id="CAA9384034.1"/>
    </source>
</evidence>
<feature type="domain" description="HD-GYP" evidence="1">
    <location>
        <begin position="70"/>
        <end position="267"/>
    </location>
</feature>
<protein>
    <submittedName>
        <fullName evidence="2">Response regulator</fullName>
    </submittedName>
</protein>
<dbReference type="SUPFAM" id="SSF109604">
    <property type="entry name" value="HD-domain/PDEase-like"/>
    <property type="match status" value="2"/>
</dbReference>
<reference evidence="2" key="1">
    <citation type="submission" date="2020-02" db="EMBL/GenBank/DDBJ databases">
        <authorList>
            <person name="Meier V. D."/>
        </authorList>
    </citation>
    <scope>NUCLEOTIDE SEQUENCE</scope>
    <source>
        <strain evidence="2">AVDCRST_MAG01</strain>
    </source>
</reference>
<dbReference type="AlphaFoldDB" id="A0A6J4NC46"/>
<organism evidence="2">
    <name type="scientific">uncultured Rubrobacteraceae bacterium</name>
    <dbReference type="NCBI Taxonomy" id="349277"/>
    <lineage>
        <taxon>Bacteria</taxon>
        <taxon>Bacillati</taxon>
        <taxon>Actinomycetota</taxon>
        <taxon>Rubrobacteria</taxon>
        <taxon>Rubrobacterales</taxon>
        <taxon>Rubrobacteraceae</taxon>
        <taxon>environmental samples</taxon>
    </lineage>
</organism>
<feature type="domain" description="HD-GYP" evidence="1">
    <location>
        <begin position="286"/>
        <end position="474"/>
    </location>
</feature>
<dbReference type="PROSITE" id="PS51832">
    <property type="entry name" value="HD_GYP"/>
    <property type="match status" value="2"/>
</dbReference>
<gene>
    <name evidence="2" type="ORF">AVDCRST_MAG01-01-142</name>
</gene>
<dbReference type="CDD" id="cd00077">
    <property type="entry name" value="HDc"/>
    <property type="match status" value="1"/>
</dbReference>
<dbReference type="EMBL" id="CADCUW010000019">
    <property type="protein sequence ID" value="CAA9384034.1"/>
    <property type="molecule type" value="Genomic_DNA"/>
</dbReference>
<dbReference type="Gene3D" id="1.10.3210.10">
    <property type="entry name" value="Hypothetical protein af1432"/>
    <property type="match status" value="2"/>
</dbReference>
<dbReference type="SMART" id="SM00471">
    <property type="entry name" value="HDc"/>
    <property type="match status" value="1"/>
</dbReference>
<dbReference type="InterPro" id="IPR003607">
    <property type="entry name" value="HD/PDEase_dom"/>
</dbReference>
<dbReference type="InterPro" id="IPR037522">
    <property type="entry name" value="HD_GYP_dom"/>
</dbReference>
<accession>A0A6J4NC46</accession>
<evidence type="ECO:0000259" key="1">
    <source>
        <dbReference type="PROSITE" id="PS51832"/>
    </source>
</evidence>
<sequence length="474" mass="51727">MDDNARERLEDHSESWDTMKTWIRGDSGAEEGFRFSEVLSALSIVLDLVEGQPEGHAVRSCLIGMRVASRLGLDADARSALFYALLLKDAGCSSNASRMSALFEADDMEIKRKVKTVDWTSLPSVALYTARVASPDGSLLDKAGRVYEFAVSGRKRSRELIQIRCERGAEITRLIGFPEETARAIRSLDEHWDGKGHPDGLRGEEIPLLARICGLAQTVEVFFNAHGPGGAEEVAAVRSGRWFDPALVEILLAEAGEGGLWEDLSGDDPGREVARLEPVDRTLEATPERVDLVARAFGEIIDAKSPYTYHHSAGVARVVVAMGERAGFGPDASRDMMRAGLLHDIGKLGISNRILDKPGGLTDAEYTKIKQHPRMTYDILSRVGPFRPIAETAANHHEKLDGSGYHRGIRAEGLDLPSRMLAVADIYDALSADRPYHKALPQEKVIDILRGEAGTKLDPECVALLEDLAAADAL</sequence>